<comment type="caution">
    <text evidence="1">The sequence shown here is derived from an EMBL/GenBank/DDBJ whole genome shotgun (WGS) entry which is preliminary data.</text>
</comment>
<sequence length="141" mass="16337">MVNIEQLSQGEVIVAWHHGLMLLVELNYKRFLDSKSCSSTVTRCRMQQAKESLCCSYIINVSQVYCKWYAKLIHASIKDNTASKKLILLDSGVHFDLMKRKQVEEVLGDVQDCLYRRVKDITDFHLEVMSLTWVSDEDVMC</sequence>
<accession>A0ABQ5C7N9</accession>
<evidence type="ECO:0000313" key="1">
    <source>
        <dbReference type="EMBL" id="GJT23036.1"/>
    </source>
</evidence>
<dbReference type="EMBL" id="BQNB010014020">
    <property type="protein sequence ID" value="GJT23036.1"/>
    <property type="molecule type" value="Genomic_DNA"/>
</dbReference>
<dbReference type="Proteomes" id="UP001151760">
    <property type="component" value="Unassembled WGS sequence"/>
</dbReference>
<gene>
    <name evidence="1" type="ORF">Tco_0892973</name>
</gene>
<organism evidence="1 2">
    <name type="scientific">Tanacetum coccineum</name>
    <dbReference type="NCBI Taxonomy" id="301880"/>
    <lineage>
        <taxon>Eukaryota</taxon>
        <taxon>Viridiplantae</taxon>
        <taxon>Streptophyta</taxon>
        <taxon>Embryophyta</taxon>
        <taxon>Tracheophyta</taxon>
        <taxon>Spermatophyta</taxon>
        <taxon>Magnoliopsida</taxon>
        <taxon>eudicotyledons</taxon>
        <taxon>Gunneridae</taxon>
        <taxon>Pentapetalae</taxon>
        <taxon>asterids</taxon>
        <taxon>campanulids</taxon>
        <taxon>Asterales</taxon>
        <taxon>Asteraceae</taxon>
        <taxon>Asteroideae</taxon>
        <taxon>Anthemideae</taxon>
        <taxon>Anthemidinae</taxon>
        <taxon>Tanacetum</taxon>
    </lineage>
</organism>
<reference evidence="1" key="2">
    <citation type="submission" date="2022-01" db="EMBL/GenBank/DDBJ databases">
        <authorList>
            <person name="Yamashiro T."/>
            <person name="Shiraishi A."/>
            <person name="Satake H."/>
            <person name="Nakayama K."/>
        </authorList>
    </citation>
    <scope>NUCLEOTIDE SEQUENCE</scope>
</reference>
<protein>
    <submittedName>
        <fullName evidence="1">Uncharacterized protein</fullName>
    </submittedName>
</protein>
<proteinExistence type="predicted"/>
<evidence type="ECO:0000313" key="2">
    <source>
        <dbReference type="Proteomes" id="UP001151760"/>
    </source>
</evidence>
<name>A0ABQ5C7N9_9ASTR</name>
<reference evidence="1" key="1">
    <citation type="journal article" date="2022" name="Int. J. Mol. Sci.">
        <title>Draft Genome of Tanacetum Coccineum: Genomic Comparison of Closely Related Tanacetum-Family Plants.</title>
        <authorList>
            <person name="Yamashiro T."/>
            <person name="Shiraishi A."/>
            <person name="Nakayama K."/>
            <person name="Satake H."/>
        </authorList>
    </citation>
    <scope>NUCLEOTIDE SEQUENCE</scope>
</reference>
<keyword evidence="2" id="KW-1185">Reference proteome</keyword>